<dbReference type="Gene3D" id="1.10.3720.10">
    <property type="entry name" value="MetI-like"/>
    <property type="match status" value="1"/>
</dbReference>
<evidence type="ECO:0000256" key="4">
    <source>
        <dbReference type="ARBA" id="ARBA00022692"/>
    </source>
</evidence>
<geneLocation type="plasmid" evidence="9 10">
    <name>pDEIPE01</name>
</geneLocation>
<dbReference type="PANTHER" id="PTHR43386">
    <property type="entry name" value="OLIGOPEPTIDE TRANSPORT SYSTEM PERMEASE PROTEIN APPC"/>
    <property type="match status" value="1"/>
</dbReference>
<dbReference type="CDD" id="cd06261">
    <property type="entry name" value="TM_PBP2"/>
    <property type="match status" value="1"/>
</dbReference>
<evidence type="ECO:0000259" key="8">
    <source>
        <dbReference type="PROSITE" id="PS50928"/>
    </source>
</evidence>
<keyword evidence="4 7" id="KW-0812">Transmembrane</keyword>
<dbReference type="Pfam" id="PF00528">
    <property type="entry name" value="BPD_transp_1"/>
    <property type="match status" value="1"/>
</dbReference>
<dbReference type="InterPro" id="IPR050366">
    <property type="entry name" value="BP-dependent_transpt_permease"/>
</dbReference>
<sequence>MSAPQPHVLPDRAPRRTSPGLLARVTRNPLGLLGLLLTLGVLLLALGAPLLSPVGPLDQQILERFKPPSVSHPLGTDQFGRDTLARILYGYRASLSVAVAAVTIALLVGGSLGVIAAFMGGWLDRLIMRVMDVLLAFPVILLAIGIVAVLGQGQFNTALAIGVVYIPTFARLLRGPALVLKASDYVSAAQALGARDARIIFRHILPNITAVVLVQTSLALSTAILVEASLSFLGLGTQPPHPSLGLMLSESRTFLTLQPWPAVFSGLAILLASLGFNLLGDSLRDILDPRLRGRD</sequence>
<dbReference type="HOGENOM" id="CLU_028518_1_1_0"/>
<feature type="transmembrane region" description="Helical" evidence="7">
    <location>
        <begin position="155"/>
        <end position="173"/>
    </location>
</feature>
<keyword evidence="10" id="KW-1185">Reference proteome</keyword>
<feature type="transmembrane region" description="Helical" evidence="7">
    <location>
        <begin position="204"/>
        <end position="226"/>
    </location>
</feature>
<keyword evidence="9" id="KW-0614">Plasmid</keyword>
<protein>
    <submittedName>
        <fullName evidence="9">ABC-type dipeptide/oligopeptide/nickel transport system, permease component</fullName>
    </submittedName>
</protein>
<comment type="similarity">
    <text evidence="7">Belongs to the binding-protein-dependent transport system permease family.</text>
</comment>
<keyword evidence="5 7" id="KW-1133">Transmembrane helix</keyword>
<evidence type="ECO:0000256" key="3">
    <source>
        <dbReference type="ARBA" id="ARBA00022475"/>
    </source>
</evidence>
<dbReference type="PATRIC" id="fig|937777.3.peg.4108"/>
<feature type="domain" description="ABC transmembrane type-1" evidence="8">
    <location>
        <begin position="91"/>
        <end position="280"/>
    </location>
</feature>
<feature type="transmembrane region" description="Helical" evidence="7">
    <location>
        <begin position="130"/>
        <end position="149"/>
    </location>
</feature>
<keyword evidence="6 7" id="KW-0472">Membrane</keyword>
<accession>L0A6J0</accession>
<feature type="transmembrane region" description="Helical" evidence="7">
    <location>
        <begin position="260"/>
        <end position="280"/>
    </location>
</feature>
<feature type="transmembrane region" description="Helical" evidence="7">
    <location>
        <begin position="30"/>
        <end position="51"/>
    </location>
</feature>
<dbReference type="InterPro" id="IPR000515">
    <property type="entry name" value="MetI-like"/>
</dbReference>
<evidence type="ECO:0000256" key="2">
    <source>
        <dbReference type="ARBA" id="ARBA00022448"/>
    </source>
</evidence>
<dbReference type="SUPFAM" id="SSF161098">
    <property type="entry name" value="MetI-like"/>
    <property type="match status" value="1"/>
</dbReference>
<proteinExistence type="inferred from homology"/>
<dbReference type="KEGG" id="dpd:Deipe_4090"/>
<evidence type="ECO:0000313" key="9">
    <source>
        <dbReference type="EMBL" id="AFZ69466.1"/>
    </source>
</evidence>
<dbReference type="Proteomes" id="UP000010467">
    <property type="component" value="Plasmid pDEIPE01"/>
</dbReference>
<evidence type="ECO:0000256" key="7">
    <source>
        <dbReference type="RuleBase" id="RU363032"/>
    </source>
</evidence>
<name>L0A6J0_DEIPD</name>
<feature type="transmembrane region" description="Helical" evidence="7">
    <location>
        <begin position="95"/>
        <end position="118"/>
    </location>
</feature>
<evidence type="ECO:0000256" key="6">
    <source>
        <dbReference type="ARBA" id="ARBA00023136"/>
    </source>
</evidence>
<dbReference type="GO" id="GO:0055085">
    <property type="term" value="P:transmembrane transport"/>
    <property type="evidence" value="ECO:0007669"/>
    <property type="project" value="InterPro"/>
</dbReference>
<dbReference type="EMBL" id="CP003383">
    <property type="protein sequence ID" value="AFZ69466.1"/>
    <property type="molecule type" value="Genomic_DNA"/>
</dbReference>
<gene>
    <name evidence="9" type="ordered locus">Deipe_4090</name>
</gene>
<organism evidence="9 10">
    <name type="scientific">Deinococcus peraridilitoris (strain DSM 19664 / LMG 22246 / CIP 109416 / KR-200)</name>
    <dbReference type="NCBI Taxonomy" id="937777"/>
    <lineage>
        <taxon>Bacteria</taxon>
        <taxon>Thermotogati</taxon>
        <taxon>Deinococcota</taxon>
        <taxon>Deinococci</taxon>
        <taxon>Deinococcales</taxon>
        <taxon>Deinococcaceae</taxon>
        <taxon>Deinococcus</taxon>
    </lineage>
</organism>
<dbReference type="AlphaFoldDB" id="L0A6J0"/>
<evidence type="ECO:0000256" key="5">
    <source>
        <dbReference type="ARBA" id="ARBA00022989"/>
    </source>
</evidence>
<dbReference type="InterPro" id="IPR035906">
    <property type="entry name" value="MetI-like_sf"/>
</dbReference>
<dbReference type="PROSITE" id="PS50928">
    <property type="entry name" value="ABC_TM1"/>
    <property type="match status" value="1"/>
</dbReference>
<dbReference type="RefSeq" id="WP_015231367.1">
    <property type="nucleotide sequence ID" value="NC_019789.1"/>
</dbReference>
<dbReference type="Pfam" id="PF12911">
    <property type="entry name" value="OppC_N"/>
    <property type="match status" value="1"/>
</dbReference>
<dbReference type="GO" id="GO:0005886">
    <property type="term" value="C:plasma membrane"/>
    <property type="evidence" value="ECO:0007669"/>
    <property type="project" value="UniProtKB-SubCell"/>
</dbReference>
<keyword evidence="3" id="KW-1003">Cell membrane</keyword>
<evidence type="ECO:0000256" key="1">
    <source>
        <dbReference type="ARBA" id="ARBA00004651"/>
    </source>
</evidence>
<evidence type="ECO:0000313" key="10">
    <source>
        <dbReference type="Proteomes" id="UP000010467"/>
    </source>
</evidence>
<keyword evidence="2 7" id="KW-0813">Transport</keyword>
<dbReference type="InterPro" id="IPR025966">
    <property type="entry name" value="OppC_N"/>
</dbReference>
<reference evidence="10" key="1">
    <citation type="submission" date="2012-03" db="EMBL/GenBank/DDBJ databases">
        <title>Complete sequence of plasmid 1 of Deinococcus peraridilitoris DSM 19664.</title>
        <authorList>
            <person name="Lucas S."/>
            <person name="Copeland A."/>
            <person name="Lapidus A."/>
            <person name="Glavina del Rio T."/>
            <person name="Dalin E."/>
            <person name="Tice H."/>
            <person name="Bruce D."/>
            <person name="Goodwin L."/>
            <person name="Pitluck S."/>
            <person name="Peters L."/>
            <person name="Mikhailova N."/>
            <person name="Lu M."/>
            <person name="Kyrpides N."/>
            <person name="Mavromatis K."/>
            <person name="Ivanova N."/>
            <person name="Brettin T."/>
            <person name="Detter J.C."/>
            <person name="Han C."/>
            <person name="Larimer F."/>
            <person name="Land M."/>
            <person name="Hauser L."/>
            <person name="Markowitz V."/>
            <person name="Cheng J.-F."/>
            <person name="Hugenholtz P."/>
            <person name="Woyke T."/>
            <person name="Wu D."/>
            <person name="Pukall R."/>
            <person name="Steenblock K."/>
            <person name="Brambilla E."/>
            <person name="Klenk H.-P."/>
            <person name="Eisen J.A."/>
        </authorList>
    </citation>
    <scope>NUCLEOTIDE SEQUENCE [LARGE SCALE GENOMIC DNA]</scope>
    <source>
        <strain evidence="10">DSM 19664 / LMG 22246 / CIP 109416 / KR-200</strain>
        <plasmid evidence="10">Plasmid pDEIPE01</plasmid>
    </source>
</reference>
<dbReference type="PANTHER" id="PTHR43386:SF25">
    <property type="entry name" value="PEPTIDE ABC TRANSPORTER PERMEASE PROTEIN"/>
    <property type="match status" value="1"/>
</dbReference>
<comment type="subcellular location">
    <subcellularLocation>
        <location evidence="1 7">Cell membrane</location>
        <topology evidence="1 7">Multi-pass membrane protein</topology>
    </subcellularLocation>
</comment>